<dbReference type="EMBL" id="MU806227">
    <property type="protein sequence ID" value="KAJ3837713.1"/>
    <property type="molecule type" value="Genomic_DNA"/>
</dbReference>
<organism evidence="3 4">
    <name type="scientific">Lentinula raphanica</name>
    <dbReference type="NCBI Taxonomy" id="153919"/>
    <lineage>
        <taxon>Eukaryota</taxon>
        <taxon>Fungi</taxon>
        <taxon>Dikarya</taxon>
        <taxon>Basidiomycota</taxon>
        <taxon>Agaricomycotina</taxon>
        <taxon>Agaricomycetes</taxon>
        <taxon>Agaricomycetidae</taxon>
        <taxon>Agaricales</taxon>
        <taxon>Marasmiineae</taxon>
        <taxon>Omphalotaceae</taxon>
        <taxon>Lentinula</taxon>
    </lineage>
</organism>
<dbReference type="Proteomes" id="UP001163846">
    <property type="component" value="Unassembled WGS sequence"/>
</dbReference>
<evidence type="ECO:0000313" key="4">
    <source>
        <dbReference type="Proteomes" id="UP001163846"/>
    </source>
</evidence>
<name>A0AA38P7E3_9AGAR</name>
<evidence type="ECO:0000313" key="3">
    <source>
        <dbReference type="EMBL" id="KAJ3837713.1"/>
    </source>
</evidence>
<sequence>MRIDITAGRILLCLVTMQVVVAKQAIEPMTDLLPIQTSPGKNTNPTHSGKAEVKSGQGDIEKPQAPASSERTDSDIDYICIRFEQGSSTIGRSECLPPANHESQLAATNSVPRDIAYELEKIFALFRKDVLGLDHRPFKLVYRNTFHYPRVTVENNLHDLYFWGQGRLALTELCDQFCQLIFHLPLRALAPSPNDSEERLATIWIGQGADRLARGLWERDGNDNFVWVVPREIREGPEGVLVHFADYYETLQRPGQSSRRT</sequence>
<evidence type="ECO:0000256" key="2">
    <source>
        <dbReference type="SAM" id="SignalP"/>
    </source>
</evidence>
<keyword evidence="2" id="KW-0732">Signal</keyword>
<proteinExistence type="predicted"/>
<accession>A0AA38P7E3</accession>
<evidence type="ECO:0000256" key="1">
    <source>
        <dbReference type="SAM" id="MobiDB-lite"/>
    </source>
</evidence>
<keyword evidence="4" id="KW-1185">Reference proteome</keyword>
<dbReference type="AlphaFoldDB" id="A0AA38P7E3"/>
<comment type="caution">
    <text evidence="3">The sequence shown here is derived from an EMBL/GenBank/DDBJ whole genome shotgun (WGS) entry which is preliminary data.</text>
</comment>
<feature type="chain" id="PRO_5041302660" evidence="2">
    <location>
        <begin position="23"/>
        <end position="261"/>
    </location>
</feature>
<feature type="region of interest" description="Disordered" evidence="1">
    <location>
        <begin position="33"/>
        <end position="71"/>
    </location>
</feature>
<feature type="signal peptide" evidence="2">
    <location>
        <begin position="1"/>
        <end position="22"/>
    </location>
</feature>
<reference evidence="3" key="1">
    <citation type="submission" date="2022-08" db="EMBL/GenBank/DDBJ databases">
        <authorList>
            <consortium name="DOE Joint Genome Institute"/>
            <person name="Min B."/>
            <person name="Riley R."/>
            <person name="Sierra-Patev S."/>
            <person name="Naranjo-Ortiz M."/>
            <person name="Looney B."/>
            <person name="Konkel Z."/>
            <person name="Slot J.C."/>
            <person name="Sakamoto Y."/>
            <person name="Steenwyk J.L."/>
            <person name="Rokas A."/>
            <person name="Carro J."/>
            <person name="Camarero S."/>
            <person name="Ferreira P."/>
            <person name="Molpeceres G."/>
            <person name="Ruiz-Duenas F.J."/>
            <person name="Serrano A."/>
            <person name="Henrissat B."/>
            <person name="Drula E."/>
            <person name="Hughes K.W."/>
            <person name="Mata J.L."/>
            <person name="Ishikawa N.K."/>
            <person name="Vargas-Isla R."/>
            <person name="Ushijima S."/>
            <person name="Smith C.A."/>
            <person name="Ahrendt S."/>
            <person name="Andreopoulos W."/>
            <person name="He G."/>
            <person name="Labutti K."/>
            <person name="Lipzen A."/>
            <person name="Ng V."/>
            <person name="Sandor L."/>
            <person name="Barry K."/>
            <person name="Martinez A.T."/>
            <person name="Xiao Y."/>
            <person name="Gibbons J.G."/>
            <person name="Terashima K."/>
            <person name="Hibbett D.S."/>
            <person name="Grigoriev I.V."/>
        </authorList>
    </citation>
    <scope>NUCLEOTIDE SEQUENCE</scope>
    <source>
        <strain evidence="3">TFB9207</strain>
    </source>
</reference>
<feature type="compositionally biased region" description="Polar residues" evidence="1">
    <location>
        <begin position="35"/>
        <end position="47"/>
    </location>
</feature>
<gene>
    <name evidence="3" type="ORF">F5878DRAFT_202810</name>
</gene>
<protein>
    <submittedName>
        <fullName evidence="3">Uncharacterized protein</fullName>
    </submittedName>
</protein>